<keyword evidence="1" id="KW-0662">Pyridine nucleotide biosynthesis</keyword>
<dbReference type="Proteomes" id="UP000185598">
    <property type="component" value="Unassembled WGS sequence"/>
</dbReference>
<keyword evidence="2" id="KW-0378">Hydrolase</keyword>
<dbReference type="GO" id="GO:0030429">
    <property type="term" value="F:kynureninase activity"/>
    <property type="evidence" value="ECO:0007669"/>
    <property type="project" value="InterPro"/>
</dbReference>
<evidence type="ECO:0000313" key="5">
    <source>
        <dbReference type="EMBL" id="MBB4006123.1"/>
    </source>
</evidence>
<evidence type="ECO:0000256" key="2">
    <source>
        <dbReference type="ARBA" id="ARBA00022801"/>
    </source>
</evidence>
<accession>A0A1Q9A3H7</accession>
<keyword evidence="5" id="KW-0456">Lyase</keyword>
<dbReference type="InterPro" id="IPR000192">
    <property type="entry name" value="Aminotrans_V_dom"/>
</dbReference>
<dbReference type="PANTHER" id="PTHR14084">
    <property type="entry name" value="KYNURENINASE"/>
    <property type="match status" value="1"/>
</dbReference>
<gene>
    <name evidence="6" type="ORF">BJF91_18700</name>
    <name evidence="5" type="ORF">GGQ71_000359</name>
</gene>
<keyword evidence="6" id="KW-0808">Transferase</keyword>
<dbReference type="GO" id="GO:0019441">
    <property type="term" value="P:L-tryptophan catabolic process to kynurenine"/>
    <property type="evidence" value="ECO:0007669"/>
    <property type="project" value="TreeGrafter"/>
</dbReference>
<dbReference type="STRING" id="887144.BJF91_18700"/>
<dbReference type="SUPFAM" id="SSF53383">
    <property type="entry name" value="PLP-dependent transferases"/>
    <property type="match status" value="1"/>
</dbReference>
<comment type="caution">
    <text evidence="6">The sequence shown here is derived from an EMBL/GenBank/DDBJ whole genome shotgun (WGS) entry which is preliminary data.</text>
</comment>
<dbReference type="Gene3D" id="3.90.1150.10">
    <property type="entry name" value="Aspartate Aminotransferase, domain 1"/>
    <property type="match status" value="1"/>
</dbReference>
<evidence type="ECO:0000259" key="4">
    <source>
        <dbReference type="Pfam" id="PF00266"/>
    </source>
</evidence>
<dbReference type="Pfam" id="PF00266">
    <property type="entry name" value="Aminotran_5"/>
    <property type="match status" value="1"/>
</dbReference>
<dbReference type="Gene3D" id="3.40.640.10">
    <property type="entry name" value="Type I PLP-dependent aspartate aminotransferase-like (Major domain)"/>
    <property type="match status" value="1"/>
</dbReference>
<evidence type="ECO:0000256" key="1">
    <source>
        <dbReference type="ARBA" id="ARBA00022642"/>
    </source>
</evidence>
<dbReference type="GO" id="GO:0005737">
    <property type="term" value="C:cytoplasm"/>
    <property type="evidence" value="ECO:0007669"/>
    <property type="project" value="InterPro"/>
</dbReference>
<dbReference type="Proteomes" id="UP000544107">
    <property type="component" value="Unassembled WGS sequence"/>
</dbReference>
<dbReference type="PANTHER" id="PTHR14084:SF0">
    <property type="entry name" value="KYNURENINASE"/>
    <property type="match status" value="1"/>
</dbReference>
<evidence type="ECO:0000256" key="3">
    <source>
        <dbReference type="ARBA" id="ARBA00022898"/>
    </source>
</evidence>
<evidence type="ECO:0000313" key="7">
    <source>
        <dbReference type="Proteomes" id="UP000185598"/>
    </source>
</evidence>
<dbReference type="EMBL" id="MKIN01000022">
    <property type="protein sequence ID" value="OLP49123.1"/>
    <property type="molecule type" value="Genomic_DNA"/>
</dbReference>
<dbReference type="InterPro" id="IPR015424">
    <property type="entry name" value="PyrdxlP-dep_Trfase"/>
</dbReference>
<dbReference type="InterPro" id="IPR015421">
    <property type="entry name" value="PyrdxlP-dep_Trfase_major"/>
</dbReference>
<reference evidence="5 8" key="2">
    <citation type="submission" date="2020-08" db="EMBL/GenBank/DDBJ databases">
        <title>Genomic Encyclopedia of Type Strains, Phase IV (KMG-IV): sequencing the most valuable type-strain genomes for metagenomic binning, comparative biology and taxonomic classification.</title>
        <authorList>
            <person name="Goeker M."/>
        </authorList>
    </citation>
    <scope>NUCLEOTIDE SEQUENCE [LARGE SCALE GENOMIC DNA]</scope>
    <source>
        <strain evidence="5 8">DSM 100021</strain>
    </source>
</reference>
<dbReference type="GO" id="GO:0009435">
    <property type="term" value="P:NAD+ biosynthetic process"/>
    <property type="evidence" value="ECO:0007669"/>
    <property type="project" value="InterPro"/>
</dbReference>
<keyword evidence="6" id="KW-0032">Aminotransferase</keyword>
<reference evidence="6 7" key="1">
    <citation type="submission" date="2016-09" db="EMBL/GenBank/DDBJ databases">
        <title>Rhizobium oryziradicis sp. nov., isolated from the root of rice.</title>
        <authorList>
            <person name="Zhao J."/>
            <person name="Zhang X."/>
        </authorList>
    </citation>
    <scope>NUCLEOTIDE SEQUENCE [LARGE SCALE GENOMIC DNA]</scope>
    <source>
        <strain evidence="6 7">14971</strain>
    </source>
</reference>
<keyword evidence="7" id="KW-1185">Reference proteome</keyword>
<dbReference type="EMBL" id="JACIED010000001">
    <property type="protein sequence ID" value="MBB4006123.1"/>
    <property type="molecule type" value="Genomic_DNA"/>
</dbReference>
<dbReference type="RefSeq" id="WP_075614915.1">
    <property type="nucleotide sequence ID" value="NZ_JACIED010000001.1"/>
</dbReference>
<dbReference type="AlphaFoldDB" id="A0A1Q9A3H7"/>
<dbReference type="InterPro" id="IPR010111">
    <property type="entry name" value="Kynureninase"/>
</dbReference>
<dbReference type="OrthoDB" id="9804366at2"/>
<evidence type="ECO:0000313" key="8">
    <source>
        <dbReference type="Proteomes" id="UP000544107"/>
    </source>
</evidence>
<dbReference type="InterPro" id="IPR015422">
    <property type="entry name" value="PyrdxlP-dep_Trfase_small"/>
</dbReference>
<dbReference type="GO" id="GO:0008483">
    <property type="term" value="F:transaminase activity"/>
    <property type="evidence" value="ECO:0007669"/>
    <property type="project" value="UniProtKB-KW"/>
</dbReference>
<dbReference type="GO" id="GO:0016829">
    <property type="term" value="F:lyase activity"/>
    <property type="evidence" value="ECO:0007669"/>
    <property type="project" value="UniProtKB-KW"/>
</dbReference>
<evidence type="ECO:0000313" key="6">
    <source>
        <dbReference type="EMBL" id="OLP49123.1"/>
    </source>
</evidence>
<dbReference type="GO" id="GO:0043420">
    <property type="term" value="P:anthranilate metabolic process"/>
    <property type="evidence" value="ECO:0007669"/>
    <property type="project" value="TreeGrafter"/>
</dbReference>
<protein>
    <submittedName>
        <fullName evidence="6">Class V aminotransferase</fullName>
    </submittedName>
    <submittedName>
        <fullName evidence="5">Selenocysteine lyase/cysteine desulfurase</fullName>
    </submittedName>
</protein>
<feature type="domain" description="Aminotransferase class V" evidence="4">
    <location>
        <begin position="67"/>
        <end position="339"/>
    </location>
</feature>
<keyword evidence="3" id="KW-0663">Pyridoxal phosphate</keyword>
<organism evidence="6 7">
    <name type="scientific">Allorhizobium taibaishanense</name>
    <dbReference type="NCBI Taxonomy" id="887144"/>
    <lineage>
        <taxon>Bacteria</taxon>
        <taxon>Pseudomonadati</taxon>
        <taxon>Pseudomonadota</taxon>
        <taxon>Alphaproteobacteria</taxon>
        <taxon>Hyphomicrobiales</taxon>
        <taxon>Rhizobiaceae</taxon>
        <taxon>Rhizobium/Agrobacterium group</taxon>
        <taxon>Allorhizobium</taxon>
    </lineage>
</organism>
<proteinExistence type="predicted"/>
<name>A0A1Q9A3H7_9HYPH</name>
<sequence length="370" mass="40649">MSGYCLYHSIGTYPAKQADTAQALAQFAEIWSREDDNQWPQALGARDRFIRSWERLIRAPEGTMTTVENVTVALSSLIGALPGEYLRGKRVLIAEDCFPSLHFLLAGLEERFGFRLDTVPLRQGQAYVEDEDYLEHWGEDVGLAVITWVTSTASKRADLSALAARARETRALTVVDITQGVGILPFAVGDFDVVIGSSLKWLCGFSGAGMLYVRTALLDRCEPELRGWFSQPNPFSWALDSFSYAPDARRFDHGTPAVLAAVASQPGLDFVLDTGVEVLRAHNLRLTRQLIAMAPDLGLVLASPVQEDRRGGSVMLKAQSVERAKVLVAHLKSQQIFVDHRGETLRFSPGIVTSEADLARLPDLIGSYAA</sequence>
<dbReference type="GO" id="GO:0030170">
    <property type="term" value="F:pyridoxal phosphate binding"/>
    <property type="evidence" value="ECO:0007669"/>
    <property type="project" value="InterPro"/>
</dbReference>